<accession>A0A484ZW50</accession>
<organism evidence="2 3">
    <name type="scientific">Budvicia aquatica</name>
    <dbReference type="NCBI Taxonomy" id="82979"/>
    <lineage>
        <taxon>Bacteria</taxon>
        <taxon>Pseudomonadati</taxon>
        <taxon>Pseudomonadota</taxon>
        <taxon>Gammaproteobacteria</taxon>
        <taxon>Enterobacterales</taxon>
        <taxon>Budviciaceae</taxon>
        <taxon>Budvicia</taxon>
    </lineage>
</organism>
<keyword evidence="1" id="KW-0472">Membrane</keyword>
<feature type="transmembrane region" description="Helical" evidence="1">
    <location>
        <begin position="21"/>
        <end position="39"/>
    </location>
</feature>
<feature type="transmembrane region" description="Helical" evidence="1">
    <location>
        <begin position="51"/>
        <end position="69"/>
    </location>
</feature>
<keyword evidence="1" id="KW-0812">Transmembrane</keyword>
<dbReference type="Proteomes" id="UP000373449">
    <property type="component" value="Unassembled WGS sequence"/>
</dbReference>
<gene>
    <name evidence="2" type="ORF">NCTC12282_05889</name>
</gene>
<dbReference type="EMBL" id="CAADJA010000002">
    <property type="protein sequence ID" value="VFS52575.1"/>
    <property type="molecule type" value="Genomic_DNA"/>
</dbReference>
<proteinExistence type="predicted"/>
<evidence type="ECO:0000313" key="3">
    <source>
        <dbReference type="Proteomes" id="UP000373449"/>
    </source>
</evidence>
<reference evidence="2 3" key="1">
    <citation type="submission" date="2019-03" db="EMBL/GenBank/DDBJ databases">
        <authorList>
            <consortium name="Pathogen Informatics"/>
        </authorList>
    </citation>
    <scope>NUCLEOTIDE SEQUENCE [LARGE SCALE GENOMIC DNA]</scope>
    <source>
        <strain evidence="2 3">NCTC12282</strain>
    </source>
</reference>
<evidence type="ECO:0000256" key="1">
    <source>
        <dbReference type="SAM" id="Phobius"/>
    </source>
</evidence>
<sequence length="83" mass="9480">MKLPSILRLVKPKLPKFKASVALLLVIFAVVSLIWLWIWGPEWKIAEYTPFASLVTRLLITALYIHCFYRVVSLAHGKKTATV</sequence>
<evidence type="ECO:0000313" key="2">
    <source>
        <dbReference type="EMBL" id="VFS52575.1"/>
    </source>
</evidence>
<dbReference type="AlphaFoldDB" id="A0A484ZW50"/>
<protein>
    <submittedName>
        <fullName evidence="2">Uncharacterized protein</fullName>
    </submittedName>
</protein>
<keyword evidence="1" id="KW-1133">Transmembrane helix</keyword>
<name>A0A484ZW50_9GAMM</name>